<comment type="caution">
    <text evidence="1">The sequence shown here is derived from an EMBL/GenBank/DDBJ whole genome shotgun (WGS) entry which is preliminary data.</text>
</comment>
<dbReference type="GeneID" id="30027151"/>
<name>A0A1A0HCD0_9ASCO</name>
<dbReference type="Proteomes" id="UP000092555">
    <property type="component" value="Unassembled WGS sequence"/>
</dbReference>
<protein>
    <submittedName>
        <fullName evidence="1">Uncharacterized protein</fullName>
    </submittedName>
</protein>
<proteinExistence type="predicted"/>
<organism evidence="1 2">
    <name type="scientific">Metschnikowia bicuspidata var. bicuspidata NRRL YB-4993</name>
    <dbReference type="NCBI Taxonomy" id="869754"/>
    <lineage>
        <taxon>Eukaryota</taxon>
        <taxon>Fungi</taxon>
        <taxon>Dikarya</taxon>
        <taxon>Ascomycota</taxon>
        <taxon>Saccharomycotina</taxon>
        <taxon>Pichiomycetes</taxon>
        <taxon>Metschnikowiaceae</taxon>
        <taxon>Metschnikowia</taxon>
    </lineage>
</organism>
<evidence type="ECO:0000313" key="1">
    <source>
        <dbReference type="EMBL" id="OBA21650.1"/>
    </source>
</evidence>
<dbReference type="RefSeq" id="XP_018712160.1">
    <property type="nucleotide sequence ID" value="XM_018854175.1"/>
</dbReference>
<keyword evidence="2" id="KW-1185">Reference proteome</keyword>
<dbReference type="AlphaFoldDB" id="A0A1A0HCD0"/>
<dbReference type="EMBL" id="LXTC01000003">
    <property type="protein sequence ID" value="OBA21650.1"/>
    <property type="molecule type" value="Genomic_DNA"/>
</dbReference>
<accession>A0A1A0HCD0</accession>
<sequence>MFYDAPVIPSSPCTISKACWEDIMGDTYSYEHGMIYYNNALKESTPRTENVSMASQVPYSPVIKQESDCGYSQTEYTYISSSDFLCMTPANTSYTSNSKTLSWESLFDEDSRIILDIQIPQPPPDHQNTQTETVDSFQSFTTASMKMVNQNVRGSFAICSDLAAFMEPKQKLLTSAYLVTLNFTKLKSFLGIISLSGPAQEYRLPIFKKIESLDDMLQSGKYDIPKTALDTGPKQVLPALKNRYVSRLTRRQLALVLGIHNYDISLVKDIENVILAMCDQLCGLKIGESSWSRIPRLARKDAVLKVYRFATPFFPNFTMDNVLTIIKRGAYSRTQEFLRRKRRRERKYSIEQNMSAMKK</sequence>
<evidence type="ECO:0000313" key="2">
    <source>
        <dbReference type="Proteomes" id="UP000092555"/>
    </source>
</evidence>
<gene>
    <name evidence="1" type="ORF">METBIDRAFT_12134</name>
</gene>
<reference evidence="1 2" key="1">
    <citation type="submission" date="2016-05" db="EMBL/GenBank/DDBJ databases">
        <title>Comparative genomics of biotechnologically important yeasts.</title>
        <authorList>
            <consortium name="DOE Joint Genome Institute"/>
            <person name="Riley R."/>
            <person name="Haridas S."/>
            <person name="Wolfe K.H."/>
            <person name="Lopes M.R."/>
            <person name="Hittinger C.T."/>
            <person name="Goker M."/>
            <person name="Salamov A."/>
            <person name="Wisecaver J."/>
            <person name="Long T.M."/>
            <person name="Aerts A.L."/>
            <person name="Barry K."/>
            <person name="Choi C."/>
            <person name="Clum A."/>
            <person name="Coughlan A.Y."/>
            <person name="Deshpande S."/>
            <person name="Douglass A.P."/>
            <person name="Hanson S.J."/>
            <person name="Klenk H.-P."/>
            <person name="LaButti K."/>
            <person name="Lapidus A."/>
            <person name="Lindquist E."/>
            <person name="Lipzen A."/>
            <person name="Meier-kolthoff J.P."/>
            <person name="Ohm R.A."/>
            <person name="Otillar R.P."/>
            <person name="Pangilinan J."/>
            <person name="Peng Y."/>
            <person name="Rokas A."/>
            <person name="Rosa C.A."/>
            <person name="Scheuner C."/>
            <person name="Sibirny A.A."/>
            <person name="Slot J.C."/>
            <person name="Stielow J.B."/>
            <person name="Sun H."/>
            <person name="Kurtzman C.P."/>
            <person name="Blackwell M."/>
            <person name="Grigoriev I.V."/>
            <person name="Jeffries T.W."/>
        </authorList>
    </citation>
    <scope>NUCLEOTIDE SEQUENCE [LARGE SCALE GENOMIC DNA]</scope>
    <source>
        <strain evidence="1 2">NRRL YB-4993</strain>
    </source>
</reference>
<dbReference type="OrthoDB" id="4096434at2759"/>